<proteinExistence type="predicted"/>
<reference evidence="2" key="1">
    <citation type="journal article" date="2021" name="PeerJ">
        <title>Extensive microbial diversity within the chicken gut microbiome revealed by metagenomics and culture.</title>
        <authorList>
            <person name="Gilroy R."/>
            <person name="Ravi A."/>
            <person name="Getino M."/>
            <person name="Pursley I."/>
            <person name="Horton D.L."/>
            <person name="Alikhan N.F."/>
            <person name="Baker D."/>
            <person name="Gharbi K."/>
            <person name="Hall N."/>
            <person name="Watson M."/>
            <person name="Adriaenssens E.M."/>
            <person name="Foster-Nyarko E."/>
            <person name="Jarju S."/>
            <person name="Secka A."/>
            <person name="Antonio M."/>
            <person name="Oren A."/>
            <person name="Chaudhuri R.R."/>
            <person name="La Ragione R."/>
            <person name="Hildebrand F."/>
            <person name="Pallen M.J."/>
        </authorList>
    </citation>
    <scope>NUCLEOTIDE SEQUENCE</scope>
    <source>
        <strain evidence="2">2189</strain>
    </source>
</reference>
<dbReference type="Gene3D" id="3.20.20.370">
    <property type="entry name" value="Glycoside hydrolase/deacetylase"/>
    <property type="match status" value="1"/>
</dbReference>
<feature type="domain" description="NodB homology" evidence="1">
    <location>
        <begin position="60"/>
        <end position="237"/>
    </location>
</feature>
<dbReference type="InterPro" id="IPR011330">
    <property type="entry name" value="Glyco_hydro/deAcase_b/a-brl"/>
</dbReference>
<dbReference type="InterPro" id="IPR002509">
    <property type="entry name" value="NODB_dom"/>
</dbReference>
<name>A0A9D2AVC4_9FIRM</name>
<evidence type="ECO:0000313" key="2">
    <source>
        <dbReference type="EMBL" id="HIX50471.1"/>
    </source>
</evidence>
<dbReference type="CDD" id="cd10917">
    <property type="entry name" value="CE4_NodB_like_6s_7s"/>
    <property type="match status" value="1"/>
</dbReference>
<sequence length="263" mass="28897">MKGYKTFIRTWGLRRCLPAAGAVLLTAALCLALHLTGAYAVYTGGTVRRLPVYSVEREEKLLSITFDCAWGTDHTDAILEALSREGVRATFFMVQFWAERYPEFVKKIDEAGHEIGTHSATHSHMTKLSKEEIRAELSSSSAAITAVTGKKVDLFRPPFGDYNDALVSCAEEEGYAVIQWDVDSLDWKDLSAQDIAMRVINRARQGSIILCHNNALHTAEALPVILSTLKNSGYTFVPVGELIWRGGSVDASGRQQPPHGAGQ</sequence>
<evidence type="ECO:0000313" key="3">
    <source>
        <dbReference type="Proteomes" id="UP000886847"/>
    </source>
</evidence>
<protein>
    <submittedName>
        <fullName evidence="2">Polysaccharide deacetylase family protein</fullName>
    </submittedName>
</protein>
<organism evidence="2 3">
    <name type="scientific">Candidatus Borkfalkia faecavium</name>
    <dbReference type="NCBI Taxonomy" id="2838508"/>
    <lineage>
        <taxon>Bacteria</taxon>
        <taxon>Bacillati</taxon>
        <taxon>Bacillota</taxon>
        <taxon>Clostridia</taxon>
        <taxon>Christensenellales</taxon>
        <taxon>Christensenellaceae</taxon>
        <taxon>Candidatus Borkfalkia</taxon>
    </lineage>
</organism>
<dbReference type="PANTHER" id="PTHR10587:SF128">
    <property type="entry name" value="POLYSACCHARIDE DEACETYLASE PDAB-RELATED"/>
    <property type="match status" value="1"/>
</dbReference>
<dbReference type="PROSITE" id="PS51677">
    <property type="entry name" value="NODB"/>
    <property type="match status" value="1"/>
</dbReference>
<dbReference type="GO" id="GO:0016020">
    <property type="term" value="C:membrane"/>
    <property type="evidence" value="ECO:0007669"/>
    <property type="project" value="TreeGrafter"/>
</dbReference>
<dbReference type="GO" id="GO:0005975">
    <property type="term" value="P:carbohydrate metabolic process"/>
    <property type="evidence" value="ECO:0007669"/>
    <property type="project" value="InterPro"/>
</dbReference>
<dbReference type="SUPFAM" id="SSF88713">
    <property type="entry name" value="Glycoside hydrolase/deacetylase"/>
    <property type="match status" value="1"/>
</dbReference>
<dbReference type="GO" id="GO:0016810">
    <property type="term" value="F:hydrolase activity, acting on carbon-nitrogen (but not peptide) bonds"/>
    <property type="evidence" value="ECO:0007669"/>
    <property type="project" value="InterPro"/>
</dbReference>
<dbReference type="Proteomes" id="UP000886847">
    <property type="component" value="Unassembled WGS sequence"/>
</dbReference>
<accession>A0A9D2AVC4</accession>
<dbReference type="PANTHER" id="PTHR10587">
    <property type="entry name" value="GLYCOSYL TRANSFERASE-RELATED"/>
    <property type="match status" value="1"/>
</dbReference>
<comment type="caution">
    <text evidence="2">The sequence shown here is derived from an EMBL/GenBank/DDBJ whole genome shotgun (WGS) entry which is preliminary data.</text>
</comment>
<gene>
    <name evidence="2" type="ORF">H9851_04245</name>
</gene>
<dbReference type="AlphaFoldDB" id="A0A9D2AVC4"/>
<reference evidence="2" key="2">
    <citation type="submission" date="2021-04" db="EMBL/GenBank/DDBJ databases">
        <authorList>
            <person name="Gilroy R."/>
        </authorList>
    </citation>
    <scope>NUCLEOTIDE SEQUENCE</scope>
    <source>
        <strain evidence="2">2189</strain>
    </source>
</reference>
<dbReference type="EMBL" id="DXEW01000022">
    <property type="protein sequence ID" value="HIX50471.1"/>
    <property type="molecule type" value="Genomic_DNA"/>
</dbReference>
<evidence type="ECO:0000259" key="1">
    <source>
        <dbReference type="PROSITE" id="PS51677"/>
    </source>
</evidence>
<dbReference type="InterPro" id="IPR050248">
    <property type="entry name" value="Polysacc_deacetylase_ArnD"/>
</dbReference>
<dbReference type="Pfam" id="PF01522">
    <property type="entry name" value="Polysacc_deac_1"/>
    <property type="match status" value="1"/>
</dbReference>